<evidence type="ECO:0000259" key="7">
    <source>
        <dbReference type="Pfam" id="PF05827"/>
    </source>
</evidence>
<dbReference type="Proteomes" id="UP001352852">
    <property type="component" value="Unassembled WGS sequence"/>
</dbReference>
<reference evidence="9 10" key="1">
    <citation type="submission" date="2021-06" db="EMBL/GenBank/DDBJ databases">
        <authorList>
            <person name="Palmer J.M."/>
        </authorList>
    </citation>
    <scope>NUCLEOTIDE SEQUENCE [LARGE SCALE GENOMIC DNA]</scope>
    <source>
        <strain evidence="9 10">CL_MEX2019</strain>
        <tissue evidence="9">Muscle</tissue>
    </source>
</reference>
<evidence type="ECO:0000256" key="5">
    <source>
        <dbReference type="ARBA" id="ARBA00023136"/>
    </source>
</evidence>
<evidence type="ECO:0000313" key="10">
    <source>
        <dbReference type="Proteomes" id="UP001352852"/>
    </source>
</evidence>
<keyword evidence="10" id="KW-1185">Reference proteome</keyword>
<dbReference type="Gene3D" id="2.40.160.110">
    <property type="match status" value="1"/>
</dbReference>
<evidence type="ECO:0000259" key="8">
    <source>
        <dbReference type="Pfam" id="PF20520"/>
    </source>
</evidence>
<keyword evidence="4 6" id="KW-1133">Transmembrane helix</keyword>
<sequence length="479" mass="52704">MGNTAHTVTGGDDQRWPCSWSDQEHYYPRREIVRILLSLPSSHDPEQRQYVTASPYWSSTAQVPLLMWSSKSLPPLASPLAGHITSMEELAAYLTPAFGSGPHTVLLFLQDKLSKDDFTLFGGVFGNKQESAFRNLEAALQSSSSSMTFPALEWTGESAIPSLLQEKLGASPLLVDADTLSHLSLNTSVSNLLLINLPYCSGSLKSCKEVLSDNDEVMGKVLSFLKAKDVSYTAIYTGLQPSQVISRSSLLNQQVGRTLLQAPGAVVRPPIIYNMSGAPCIMLWAQSLLISLPSSSEWIDLAAESPSLSRSMCNSTNSMLVLNFVNYTLSFAMSQRFYPVSARNWFTLDSVQLQVHQTGQTGSFIGSRGIYAPAEYSFRCQSVSSFRDALLIPSNQNTTQWRLNFIDFQIQGFGLSNSTNFSYASDCAGFFTAGIWMGLITSLLMLLIFVYGLHMIMQLNTMDRFDDPKGPSISVPQSE</sequence>
<evidence type="ECO:0000313" key="9">
    <source>
        <dbReference type="EMBL" id="MED6270008.1"/>
    </source>
</evidence>
<accession>A0ABU7D4D3</accession>
<keyword evidence="5 6" id="KW-0472">Membrane</keyword>
<dbReference type="Pfam" id="PF20520">
    <property type="entry name" value="Ac45-VOA1_TM"/>
    <property type="match status" value="1"/>
</dbReference>
<evidence type="ECO:0000256" key="2">
    <source>
        <dbReference type="ARBA" id="ARBA00009037"/>
    </source>
</evidence>
<evidence type="ECO:0000256" key="1">
    <source>
        <dbReference type="ARBA" id="ARBA00004167"/>
    </source>
</evidence>
<dbReference type="PANTHER" id="PTHR12471:SF2">
    <property type="entry name" value="V-TYPE PROTON ATPASE SUBUNIT S1"/>
    <property type="match status" value="1"/>
</dbReference>
<feature type="domain" description="V-type proton ATPase subunit S1/VOA1 transmembrane" evidence="8">
    <location>
        <begin position="429"/>
        <end position="467"/>
    </location>
</feature>
<dbReference type="InterPro" id="IPR008388">
    <property type="entry name" value="Ac45_acc_su"/>
</dbReference>
<keyword evidence="3 6" id="KW-0812">Transmembrane</keyword>
<organism evidence="9 10">
    <name type="scientific">Characodon lateralis</name>
    <dbReference type="NCBI Taxonomy" id="208331"/>
    <lineage>
        <taxon>Eukaryota</taxon>
        <taxon>Metazoa</taxon>
        <taxon>Chordata</taxon>
        <taxon>Craniata</taxon>
        <taxon>Vertebrata</taxon>
        <taxon>Euteleostomi</taxon>
        <taxon>Actinopterygii</taxon>
        <taxon>Neopterygii</taxon>
        <taxon>Teleostei</taxon>
        <taxon>Neoteleostei</taxon>
        <taxon>Acanthomorphata</taxon>
        <taxon>Ovalentaria</taxon>
        <taxon>Atherinomorphae</taxon>
        <taxon>Cyprinodontiformes</taxon>
        <taxon>Goodeidae</taxon>
        <taxon>Characodon</taxon>
    </lineage>
</organism>
<evidence type="ECO:0008006" key="11">
    <source>
        <dbReference type="Google" id="ProtNLM"/>
    </source>
</evidence>
<comment type="similarity">
    <text evidence="2">Belongs to the vacuolar ATPase subunit S1 family.</text>
</comment>
<evidence type="ECO:0000256" key="6">
    <source>
        <dbReference type="SAM" id="Phobius"/>
    </source>
</evidence>
<proteinExistence type="inferred from homology"/>
<feature type="transmembrane region" description="Helical" evidence="6">
    <location>
        <begin position="428"/>
        <end position="453"/>
    </location>
</feature>
<protein>
    <recommendedName>
        <fullName evidence="11">ATPase H+ transporting accessory protein 1b</fullName>
    </recommendedName>
</protein>
<feature type="domain" description="V-type proton ATPase subunit S1 luminal" evidence="7">
    <location>
        <begin position="279"/>
        <end position="413"/>
    </location>
</feature>
<evidence type="ECO:0000256" key="3">
    <source>
        <dbReference type="ARBA" id="ARBA00022692"/>
    </source>
</evidence>
<evidence type="ECO:0000256" key="4">
    <source>
        <dbReference type="ARBA" id="ARBA00022989"/>
    </source>
</evidence>
<dbReference type="PANTHER" id="PTHR12471">
    <property type="entry name" value="VACUOLAR ATP SYNTHASE SUBUNIT S1"/>
    <property type="match status" value="1"/>
</dbReference>
<dbReference type="InterPro" id="IPR046755">
    <property type="entry name" value="VAS1_LD"/>
</dbReference>
<dbReference type="EMBL" id="JAHUTJ010016662">
    <property type="protein sequence ID" value="MED6270008.1"/>
    <property type="molecule type" value="Genomic_DNA"/>
</dbReference>
<comment type="subcellular location">
    <subcellularLocation>
        <location evidence="1">Membrane</location>
        <topology evidence="1">Single-pass membrane protein</topology>
    </subcellularLocation>
</comment>
<name>A0ABU7D4D3_9TELE</name>
<gene>
    <name evidence="9" type="ORF">CHARACLAT_005470</name>
</gene>
<dbReference type="Pfam" id="PF05827">
    <property type="entry name" value="VAS1_LD"/>
    <property type="match status" value="1"/>
</dbReference>
<comment type="caution">
    <text evidence="9">The sequence shown here is derived from an EMBL/GenBank/DDBJ whole genome shotgun (WGS) entry which is preliminary data.</text>
</comment>
<dbReference type="InterPro" id="IPR046756">
    <property type="entry name" value="VAS1/VOA1_TM"/>
</dbReference>